<dbReference type="InterPro" id="IPR050959">
    <property type="entry name" value="MarA-like"/>
</dbReference>
<dbReference type="Pfam" id="PF06445">
    <property type="entry name" value="GyrI-like"/>
    <property type="match status" value="1"/>
</dbReference>
<protein>
    <recommendedName>
        <fullName evidence="4">HTH araC/xylS-type domain-containing protein</fullName>
    </recommendedName>
</protein>
<dbReference type="SMART" id="SM00871">
    <property type="entry name" value="AraC_E_bind"/>
    <property type="match status" value="1"/>
</dbReference>
<evidence type="ECO:0000256" key="3">
    <source>
        <dbReference type="ARBA" id="ARBA00023163"/>
    </source>
</evidence>
<name>A0A163URJ4_9BACL</name>
<dbReference type="OrthoDB" id="45544at2"/>
<evidence type="ECO:0000259" key="4">
    <source>
        <dbReference type="PROSITE" id="PS01124"/>
    </source>
</evidence>
<organism evidence="5 6">
    <name type="scientific">Paenibacillus elgii</name>
    <dbReference type="NCBI Taxonomy" id="189691"/>
    <lineage>
        <taxon>Bacteria</taxon>
        <taxon>Bacillati</taxon>
        <taxon>Bacillota</taxon>
        <taxon>Bacilli</taxon>
        <taxon>Bacillales</taxon>
        <taxon>Paenibacillaceae</taxon>
        <taxon>Paenibacillus</taxon>
    </lineage>
</organism>
<dbReference type="PANTHER" id="PTHR47504:SF5">
    <property type="entry name" value="RIGHT ORIGIN-BINDING PROTEIN"/>
    <property type="match status" value="1"/>
</dbReference>
<dbReference type="RefSeq" id="WP_063186594.1">
    <property type="nucleotide sequence ID" value="NZ_LQRA01000088.1"/>
</dbReference>
<dbReference type="InterPro" id="IPR018060">
    <property type="entry name" value="HTH_AraC"/>
</dbReference>
<dbReference type="InterPro" id="IPR029442">
    <property type="entry name" value="GyrI-like"/>
</dbReference>
<dbReference type="PROSITE" id="PS00041">
    <property type="entry name" value="HTH_ARAC_FAMILY_1"/>
    <property type="match status" value="1"/>
</dbReference>
<proteinExistence type="predicted"/>
<dbReference type="EMBL" id="LQRA01000088">
    <property type="protein sequence ID" value="KZE73723.1"/>
    <property type="molecule type" value="Genomic_DNA"/>
</dbReference>
<dbReference type="InterPro" id="IPR009057">
    <property type="entry name" value="Homeodomain-like_sf"/>
</dbReference>
<dbReference type="InterPro" id="IPR018062">
    <property type="entry name" value="HTH_AraC-typ_CS"/>
</dbReference>
<dbReference type="GO" id="GO:0003700">
    <property type="term" value="F:DNA-binding transcription factor activity"/>
    <property type="evidence" value="ECO:0007669"/>
    <property type="project" value="InterPro"/>
</dbReference>
<dbReference type="Pfam" id="PF12833">
    <property type="entry name" value="HTH_18"/>
    <property type="match status" value="1"/>
</dbReference>
<keyword evidence="3" id="KW-0804">Transcription</keyword>
<evidence type="ECO:0000256" key="1">
    <source>
        <dbReference type="ARBA" id="ARBA00023015"/>
    </source>
</evidence>
<dbReference type="InterPro" id="IPR011256">
    <property type="entry name" value="Reg_factor_effector_dom_sf"/>
</dbReference>
<dbReference type="SUPFAM" id="SSF46689">
    <property type="entry name" value="Homeodomain-like"/>
    <property type="match status" value="2"/>
</dbReference>
<feature type="domain" description="HTH araC/xylS-type" evidence="4">
    <location>
        <begin position="10"/>
        <end position="108"/>
    </location>
</feature>
<gene>
    <name evidence="5" type="ORF">AV654_03865</name>
</gene>
<dbReference type="PROSITE" id="PS01124">
    <property type="entry name" value="HTH_ARAC_FAMILY_2"/>
    <property type="match status" value="1"/>
</dbReference>
<reference evidence="6" key="1">
    <citation type="submission" date="2016-01" db="EMBL/GenBank/DDBJ databases">
        <title>Draft genome of Chromobacterium sp. F49.</title>
        <authorList>
            <person name="Hong K.W."/>
        </authorList>
    </citation>
    <scope>NUCLEOTIDE SEQUENCE [LARGE SCALE GENOMIC DNA]</scope>
    <source>
        <strain evidence="6">M63</strain>
    </source>
</reference>
<keyword evidence="2" id="KW-0238">DNA-binding</keyword>
<dbReference type="Proteomes" id="UP000076563">
    <property type="component" value="Unassembled WGS sequence"/>
</dbReference>
<dbReference type="GO" id="GO:0043565">
    <property type="term" value="F:sequence-specific DNA binding"/>
    <property type="evidence" value="ECO:0007669"/>
    <property type="project" value="InterPro"/>
</dbReference>
<evidence type="ECO:0000313" key="6">
    <source>
        <dbReference type="Proteomes" id="UP000076563"/>
    </source>
</evidence>
<dbReference type="Gene3D" id="1.10.10.60">
    <property type="entry name" value="Homeodomain-like"/>
    <property type="match status" value="2"/>
</dbReference>
<accession>A0A163URJ4</accession>
<dbReference type="SMART" id="SM00342">
    <property type="entry name" value="HTH_ARAC"/>
    <property type="match status" value="1"/>
</dbReference>
<keyword evidence="1" id="KW-0805">Transcription regulation</keyword>
<evidence type="ECO:0000256" key="2">
    <source>
        <dbReference type="ARBA" id="ARBA00023125"/>
    </source>
</evidence>
<comment type="caution">
    <text evidence="5">The sequence shown here is derived from an EMBL/GenBank/DDBJ whole genome shotgun (WGS) entry which is preliminary data.</text>
</comment>
<evidence type="ECO:0000313" key="5">
    <source>
        <dbReference type="EMBL" id="KZE73723.1"/>
    </source>
</evidence>
<dbReference type="SUPFAM" id="SSF55136">
    <property type="entry name" value="Probable bacterial effector-binding domain"/>
    <property type="match status" value="1"/>
</dbReference>
<dbReference type="InterPro" id="IPR010499">
    <property type="entry name" value="AraC_E-bd"/>
</dbReference>
<keyword evidence="6" id="KW-1185">Reference proteome</keyword>
<dbReference type="PANTHER" id="PTHR47504">
    <property type="entry name" value="RIGHT ORIGIN-BINDING PROTEIN"/>
    <property type="match status" value="1"/>
</dbReference>
<sequence length="309" mass="36165">MKNKWMDNIRTAADFIEHNVRRKLTLDEIAAEVGLSKYHLHRIMSAAAERPLMDYVRARKLASSLDLLLHKDMTILDIALEFGFEFEQSYINAFTSEYGVTPYKFKKGSYTLRIAPPIDVSQMKALDEGIIFKPQYAVKTAFTLAGVRHRFSPEENYNHNTANAVGNDFFYRRRQEMRNPVRPDTYIGFTKWTSGDPDSNSYMPSVEMYETSRLPEGWDREKVAPHRYAVFKFIGQFHPRELTYHHLEEIWAYINETWMNDPDRKTADTFFFEQIDMELASDNYCEVELYIPISINGWRRPIGASGICF</sequence>
<dbReference type="Gene3D" id="3.20.80.10">
    <property type="entry name" value="Regulatory factor, effector binding domain"/>
    <property type="match status" value="1"/>
</dbReference>
<dbReference type="AlphaFoldDB" id="A0A163URJ4"/>